<dbReference type="FunFam" id="3.40.50.720:FF:000131">
    <property type="entry name" value="Short-chain dehydrogenase/reductase 3"/>
    <property type="match status" value="1"/>
</dbReference>
<evidence type="ECO:0000256" key="6">
    <source>
        <dbReference type="ARBA" id="ARBA00023002"/>
    </source>
</evidence>
<keyword evidence="15" id="KW-1185">Reference proteome</keyword>
<evidence type="ECO:0000256" key="8">
    <source>
        <dbReference type="ARBA" id="ARBA00023136"/>
    </source>
</evidence>
<dbReference type="InterPro" id="IPR002347">
    <property type="entry name" value="SDR_fam"/>
</dbReference>
<comment type="similarity">
    <text evidence="2 12">Belongs to the short-chain dehydrogenases/reductases (SDR) family.</text>
</comment>
<evidence type="ECO:0000256" key="13">
    <source>
        <dbReference type="SAM" id="Phobius"/>
    </source>
</evidence>
<comment type="caution">
    <text evidence="14">The sequence shown here is derived from an EMBL/GenBank/DDBJ whole genome shotgun (WGS) entry which is preliminary data.</text>
</comment>
<protein>
    <recommendedName>
        <fullName evidence="10">Short-chain dehydrogenase/reductase 3</fullName>
    </recommendedName>
    <alternativeName>
        <fullName evidence="11">Retinal short-chain dehydrogenase/reductase 1</fullName>
    </alternativeName>
</protein>
<evidence type="ECO:0000256" key="7">
    <source>
        <dbReference type="ARBA" id="ARBA00023098"/>
    </source>
</evidence>
<dbReference type="Proteomes" id="UP000245119">
    <property type="component" value="Linkage Group LG4"/>
</dbReference>
<evidence type="ECO:0000256" key="5">
    <source>
        <dbReference type="ARBA" id="ARBA00022989"/>
    </source>
</evidence>
<proteinExistence type="inferred from homology"/>
<dbReference type="Pfam" id="PF00106">
    <property type="entry name" value="adh_short"/>
    <property type="match status" value="1"/>
</dbReference>
<comment type="function">
    <text evidence="9">Catalyzes the reduction of all-trans-retinal to all-trans-retinol in the presence of NADPH.</text>
</comment>
<keyword evidence="5 13" id="KW-1133">Transmembrane helix</keyword>
<reference evidence="14 15" key="1">
    <citation type="submission" date="2018-04" db="EMBL/GenBank/DDBJ databases">
        <title>The genome of golden apple snail Pomacea canaliculata provides insight into stress tolerance and invasive adaptation.</title>
        <authorList>
            <person name="Liu C."/>
            <person name="Liu B."/>
            <person name="Ren Y."/>
            <person name="Zhang Y."/>
            <person name="Wang H."/>
            <person name="Li S."/>
            <person name="Jiang F."/>
            <person name="Yin L."/>
            <person name="Zhang G."/>
            <person name="Qian W."/>
            <person name="Fan W."/>
        </authorList>
    </citation>
    <scope>NUCLEOTIDE SEQUENCE [LARGE SCALE GENOMIC DNA]</scope>
    <source>
        <strain evidence="14">SZHN2017</strain>
        <tissue evidence="14">Muscle</tissue>
    </source>
</reference>
<dbReference type="PANTHER" id="PTHR24322:SF746">
    <property type="entry name" value="SHORT CHAIN DEHYDROGENASE_REDUCTASE FAMILY 16C MEMBER 5"/>
    <property type="match status" value="1"/>
</dbReference>
<dbReference type="InterPro" id="IPR020904">
    <property type="entry name" value="Sc_DH/Rdtase_CS"/>
</dbReference>
<evidence type="ECO:0000256" key="9">
    <source>
        <dbReference type="ARBA" id="ARBA00059620"/>
    </source>
</evidence>
<name>A0A2T7PEN9_POMCA</name>
<dbReference type="PRINTS" id="PR00080">
    <property type="entry name" value="SDRFAMILY"/>
</dbReference>
<evidence type="ECO:0000256" key="4">
    <source>
        <dbReference type="ARBA" id="ARBA00022857"/>
    </source>
</evidence>
<dbReference type="CDD" id="cd05339">
    <property type="entry name" value="17beta-HSDXI-like_SDR_c"/>
    <property type="match status" value="1"/>
</dbReference>
<accession>A0A2T7PEN9</accession>
<dbReference type="PROSITE" id="PS00061">
    <property type="entry name" value="ADH_SHORT"/>
    <property type="match status" value="1"/>
</dbReference>
<keyword evidence="4" id="KW-0521">NADP</keyword>
<evidence type="ECO:0000256" key="3">
    <source>
        <dbReference type="ARBA" id="ARBA00022692"/>
    </source>
</evidence>
<feature type="transmembrane region" description="Helical" evidence="13">
    <location>
        <begin position="152"/>
        <end position="170"/>
    </location>
</feature>
<keyword evidence="7" id="KW-0443">Lipid metabolism</keyword>
<dbReference type="Gene3D" id="3.40.50.720">
    <property type="entry name" value="NAD(P)-binding Rossmann-like Domain"/>
    <property type="match status" value="1"/>
</dbReference>
<evidence type="ECO:0000313" key="14">
    <source>
        <dbReference type="EMBL" id="PVD31887.1"/>
    </source>
</evidence>
<dbReference type="SUPFAM" id="SSF51735">
    <property type="entry name" value="NAD(P)-binding Rossmann-fold domains"/>
    <property type="match status" value="1"/>
</dbReference>
<keyword evidence="8 13" id="KW-0472">Membrane</keyword>
<dbReference type="GO" id="GO:0052650">
    <property type="term" value="F:all-trans-retinol dehydrogenase (NADP+) activity"/>
    <property type="evidence" value="ECO:0007669"/>
    <property type="project" value="UniProtKB-ARBA"/>
</dbReference>
<keyword evidence="6" id="KW-0560">Oxidoreductase</keyword>
<evidence type="ECO:0000256" key="12">
    <source>
        <dbReference type="RuleBase" id="RU000363"/>
    </source>
</evidence>
<dbReference type="GO" id="GO:0016020">
    <property type="term" value="C:membrane"/>
    <property type="evidence" value="ECO:0007669"/>
    <property type="project" value="UniProtKB-SubCell"/>
</dbReference>
<evidence type="ECO:0000313" key="15">
    <source>
        <dbReference type="Proteomes" id="UP000245119"/>
    </source>
</evidence>
<dbReference type="PRINTS" id="PR00081">
    <property type="entry name" value="GDHRDH"/>
</dbReference>
<gene>
    <name evidence="14" type="ORF">C0Q70_07312</name>
</gene>
<dbReference type="OrthoDB" id="10253736at2759"/>
<feature type="transmembrane region" description="Helical" evidence="13">
    <location>
        <begin position="114"/>
        <end position="132"/>
    </location>
</feature>
<evidence type="ECO:0000256" key="1">
    <source>
        <dbReference type="ARBA" id="ARBA00004141"/>
    </source>
</evidence>
<dbReference type="STRING" id="400727.A0A2T7PEN9"/>
<dbReference type="InterPro" id="IPR036291">
    <property type="entry name" value="NAD(P)-bd_dom_sf"/>
</dbReference>
<dbReference type="AlphaFoldDB" id="A0A2T7PEN9"/>
<comment type="subcellular location">
    <subcellularLocation>
        <location evidence="1">Membrane</location>
        <topology evidence="1">Multi-pass membrane protein</topology>
    </subcellularLocation>
</comment>
<sequence length="253" mass="27527">MADRFARLNCKLVLWDVNEAGLEEVVKEVRVYGVSCKAYAVDLSSRELIYAAAEKVKAAHGHVDILVNNAGIVTGKKFLDCSDSMIEKTMDVNANAHFWTVKAFLPDMMKRNSGHIVSIASSAGLFGVAGLADYCASKFAAVGFMESMRAELAAMGLTGIHTTVVCPYFINTGMFDGVRSKFMPILDPNETVDRIVDAVLCNQAFLIIPRSLYLTYAMRGFMPVKVGAILADFLGVNESMTGFQGRLGQKKGD</sequence>
<evidence type="ECO:0000256" key="10">
    <source>
        <dbReference type="ARBA" id="ARBA00068717"/>
    </source>
</evidence>
<dbReference type="GO" id="GO:0005811">
    <property type="term" value="C:lipid droplet"/>
    <property type="evidence" value="ECO:0007669"/>
    <property type="project" value="TreeGrafter"/>
</dbReference>
<keyword evidence="3 13" id="KW-0812">Transmembrane</keyword>
<evidence type="ECO:0000256" key="11">
    <source>
        <dbReference type="ARBA" id="ARBA00082544"/>
    </source>
</evidence>
<dbReference type="EMBL" id="PZQS01000004">
    <property type="protein sequence ID" value="PVD31887.1"/>
    <property type="molecule type" value="Genomic_DNA"/>
</dbReference>
<dbReference type="PANTHER" id="PTHR24322">
    <property type="entry name" value="PKSB"/>
    <property type="match status" value="1"/>
</dbReference>
<organism evidence="14 15">
    <name type="scientific">Pomacea canaliculata</name>
    <name type="common">Golden apple snail</name>
    <dbReference type="NCBI Taxonomy" id="400727"/>
    <lineage>
        <taxon>Eukaryota</taxon>
        <taxon>Metazoa</taxon>
        <taxon>Spiralia</taxon>
        <taxon>Lophotrochozoa</taxon>
        <taxon>Mollusca</taxon>
        <taxon>Gastropoda</taxon>
        <taxon>Caenogastropoda</taxon>
        <taxon>Architaenioglossa</taxon>
        <taxon>Ampullarioidea</taxon>
        <taxon>Ampullariidae</taxon>
        <taxon>Pomacea</taxon>
    </lineage>
</organism>
<evidence type="ECO:0000256" key="2">
    <source>
        <dbReference type="ARBA" id="ARBA00006484"/>
    </source>
</evidence>